<gene>
    <name evidence="1" type="ORF">LCGC14_1342220</name>
</gene>
<evidence type="ECO:0000313" key="1">
    <source>
        <dbReference type="EMBL" id="KKM80208.1"/>
    </source>
</evidence>
<proteinExistence type="predicted"/>
<accession>A0A0F9KE20</accession>
<dbReference type="AlphaFoldDB" id="A0A0F9KE20"/>
<reference evidence="1" key="1">
    <citation type="journal article" date="2015" name="Nature">
        <title>Complex archaea that bridge the gap between prokaryotes and eukaryotes.</title>
        <authorList>
            <person name="Spang A."/>
            <person name="Saw J.H."/>
            <person name="Jorgensen S.L."/>
            <person name="Zaremba-Niedzwiedzka K."/>
            <person name="Martijn J."/>
            <person name="Lind A.E."/>
            <person name="van Eijk R."/>
            <person name="Schleper C."/>
            <person name="Guy L."/>
            <person name="Ettema T.J."/>
        </authorList>
    </citation>
    <scope>NUCLEOTIDE SEQUENCE</scope>
</reference>
<sequence>MLDPNMKLFCPNCKEKGVLWVRPRLCYRVECEVCGGKWENNELREICFRLIEKARADRMFQHWAVCLGIQMQHTINPYTGRCYA</sequence>
<comment type="caution">
    <text evidence="1">The sequence shown here is derived from an EMBL/GenBank/DDBJ whole genome shotgun (WGS) entry which is preliminary data.</text>
</comment>
<protein>
    <submittedName>
        <fullName evidence="1">Uncharacterized protein</fullName>
    </submittedName>
</protein>
<organism evidence="1">
    <name type="scientific">marine sediment metagenome</name>
    <dbReference type="NCBI Taxonomy" id="412755"/>
    <lineage>
        <taxon>unclassified sequences</taxon>
        <taxon>metagenomes</taxon>
        <taxon>ecological metagenomes</taxon>
    </lineage>
</organism>
<dbReference type="EMBL" id="LAZR01008218">
    <property type="protein sequence ID" value="KKM80208.1"/>
    <property type="molecule type" value="Genomic_DNA"/>
</dbReference>
<name>A0A0F9KE20_9ZZZZ</name>